<dbReference type="AlphaFoldDB" id="A0A0P9CZ83"/>
<gene>
    <name evidence="1" type="ORF">SE17_23935</name>
</gene>
<name>A0A0P9CZ83_9CHLR</name>
<reference evidence="1 2" key="1">
    <citation type="submission" date="2015-09" db="EMBL/GenBank/DDBJ databases">
        <title>Draft genome sequence of Kouleothrix aurantiaca JCM 19913.</title>
        <authorList>
            <person name="Hemp J."/>
        </authorList>
    </citation>
    <scope>NUCLEOTIDE SEQUENCE [LARGE SCALE GENOMIC DNA]</scope>
    <source>
        <strain evidence="1 2">COM-B</strain>
    </source>
</reference>
<dbReference type="SUPFAM" id="SSF53795">
    <property type="entry name" value="PEP carboxykinase-like"/>
    <property type="match status" value="1"/>
</dbReference>
<dbReference type="Gene3D" id="3.40.50.300">
    <property type="entry name" value="P-loop containing nucleotide triphosphate hydrolases"/>
    <property type="match status" value="1"/>
</dbReference>
<feature type="non-terminal residue" evidence="1">
    <location>
        <position position="1"/>
    </location>
</feature>
<evidence type="ECO:0000313" key="1">
    <source>
        <dbReference type="EMBL" id="KPV50960.1"/>
    </source>
</evidence>
<comment type="caution">
    <text evidence="1">The sequence shown here is derived from an EMBL/GenBank/DDBJ whole genome shotgun (WGS) entry which is preliminary data.</text>
</comment>
<accession>A0A0P9CZ83</accession>
<sequence>ITIDPVPSATDDYLRVFALGGALGLLLHQRGQLVLHASAVAIHGRAVAFLGCSGEGKSTTAAALHARGHAMLADDMVALDLNAPAPLLAPGYPRLKVWPAVADVLQLDMADLHEFNADDERRDWRSADAYSSAPLALHRIYVLEEAEDGAEASIEPLGAQNAFASLLQFPYAVGLLGNSGSTPAYFRQCIALASQVPVFRISRPRRLADLPQIAAMIDAHIASGSPANGFR</sequence>
<organism evidence="1 2">
    <name type="scientific">Kouleothrix aurantiaca</name>
    <dbReference type="NCBI Taxonomy" id="186479"/>
    <lineage>
        <taxon>Bacteria</taxon>
        <taxon>Bacillati</taxon>
        <taxon>Chloroflexota</taxon>
        <taxon>Chloroflexia</taxon>
        <taxon>Chloroflexales</taxon>
        <taxon>Roseiflexineae</taxon>
        <taxon>Roseiflexaceae</taxon>
        <taxon>Kouleothrix</taxon>
    </lineage>
</organism>
<dbReference type="Proteomes" id="UP000050509">
    <property type="component" value="Unassembled WGS sequence"/>
</dbReference>
<dbReference type="InterPro" id="IPR027417">
    <property type="entry name" value="P-loop_NTPase"/>
</dbReference>
<proteinExistence type="predicted"/>
<keyword evidence="2" id="KW-1185">Reference proteome</keyword>
<evidence type="ECO:0008006" key="3">
    <source>
        <dbReference type="Google" id="ProtNLM"/>
    </source>
</evidence>
<evidence type="ECO:0000313" key="2">
    <source>
        <dbReference type="Proteomes" id="UP000050509"/>
    </source>
</evidence>
<protein>
    <recommendedName>
        <fullName evidence="3">Serine kinase</fullName>
    </recommendedName>
</protein>
<dbReference type="EMBL" id="LJCR01001136">
    <property type="protein sequence ID" value="KPV50960.1"/>
    <property type="molecule type" value="Genomic_DNA"/>
</dbReference>